<organism evidence="1 5">
    <name type="scientific">Ilex paraguariensis</name>
    <name type="common">yerba mate</name>
    <dbReference type="NCBI Taxonomy" id="185542"/>
    <lineage>
        <taxon>Eukaryota</taxon>
        <taxon>Viridiplantae</taxon>
        <taxon>Streptophyta</taxon>
        <taxon>Embryophyta</taxon>
        <taxon>Tracheophyta</taxon>
        <taxon>Spermatophyta</taxon>
        <taxon>Magnoliopsida</taxon>
        <taxon>eudicotyledons</taxon>
        <taxon>Gunneridae</taxon>
        <taxon>Pentapetalae</taxon>
        <taxon>asterids</taxon>
        <taxon>campanulids</taxon>
        <taxon>Aquifoliales</taxon>
        <taxon>Aquifoliaceae</taxon>
        <taxon>Ilex</taxon>
    </lineage>
</organism>
<evidence type="ECO:0000313" key="2">
    <source>
        <dbReference type="EMBL" id="CAK9187516.1"/>
    </source>
</evidence>
<reference evidence="1 5" key="1">
    <citation type="submission" date="2024-02" db="EMBL/GenBank/DDBJ databases">
        <authorList>
            <person name="Vignale AGUSTIN F."/>
            <person name="Sosa J E."/>
            <person name="Modenutti C."/>
        </authorList>
    </citation>
    <scope>NUCLEOTIDE SEQUENCE [LARGE SCALE GENOMIC DNA]</scope>
</reference>
<dbReference type="EMBL" id="CAUOFW020001502">
    <property type="protein sequence ID" value="CAK9145610.1"/>
    <property type="molecule type" value="Genomic_DNA"/>
</dbReference>
<evidence type="ECO:0000313" key="3">
    <source>
        <dbReference type="EMBL" id="CAK9187517.1"/>
    </source>
</evidence>
<sequence length="198" mass="21571">MEISLISDSVTTIASIQSLGPAKYLIHRRNLTSNNVISISDSLSEQQLSSTIISAVIFPVDAVAPPPVKPSHLRTAPRTLLRKRRRTKRRSLTDGGDEDDGDYGFFGDASDGGGFGNGPFGGGGGRGWNFDRFGGSNWEEWSSNSFSDPAFDFVYEVLCWIVLSNCLHFAFKKVVRIVADGIGDPAREKVAMRITPIC</sequence>
<evidence type="ECO:0000313" key="5">
    <source>
        <dbReference type="Proteomes" id="UP001642360"/>
    </source>
</evidence>
<dbReference type="AlphaFoldDB" id="A0ABC8RKW2"/>
<proteinExistence type="predicted"/>
<comment type="caution">
    <text evidence="1">The sequence shown here is derived from an EMBL/GenBank/DDBJ whole genome shotgun (WGS) entry which is preliminary data.</text>
</comment>
<evidence type="ECO:0000313" key="4">
    <source>
        <dbReference type="EMBL" id="CAK9187518.1"/>
    </source>
</evidence>
<name>A0ABC8RKW2_9AQUA</name>
<dbReference type="Proteomes" id="UP001642360">
    <property type="component" value="Unassembled WGS sequence"/>
</dbReference>
<protein>
    <submittedName>
        <fullName evidence="1">Uncharacterized protein</fullName>
    </submittedName>
</protein>
<gene>
    <name evidence="1" type="ORF">ILEXP_LOCUS13430</name>
    <name evidence="2" type="ORF">ILEXP_LOCUS58074</name>
    <name evidence="3" type="ORF">ILEXP_LOCUS58075</name>
    <name evidence="4" type="ORF">ILEXP_LOCUS58076</name>
</gene>
<dbReference type="EMBL" id="CAUOFW020010013">
    <property type="protein sequence ID" value="CAK9187518.1"/>
    <property type="molecule type" value="Genomic_DNA"/>
</dbReference>
<dbReference type="EMBL" id="CAUOFW020010013">
    <property type="protein sequence ID" value="CAK9187516.1"/>
    <property type="molecule type" value="Genomic_DNA"/>
</dbReference>
<evidence type="ECO:0000313" key="1">
    <source>
        <dbReference type="EMBL" id="CAK9145610.1"/>
    </source>
</evidence>
<dbReference type="PANTHER" id="PTHR36751:SF1">
    <property type="entry name" value="F3E22.8 PROTEIN"/>
    <property type="match status" value="1"/>
</dbReference>
<dbReference type="PANTHER" id="PTHR36751">
    <property type="entry name" value="F3E22.8 PROTEIN"/>
    <property type="match status" value="1"/>
</dbReference>
<keyword evidence="5" id="KW-1185">Reference proteome</keyword>
<dbReference type="EMBL" id="CAUOFW020010013">
    <property type="protein sequence ID" value="CAK9187517.1"/>
    <property type="molecule type" value="Genomic_DNA"/>
</dbReference>
<accession>A0ABC8RKW2</accession>